<dbReference type="PANTHER" id="PTHR24094:SF15">
    <property type="entry name" value="AMP-DEPENDENT SYNTHETASE_LIGASE DOMAIN-CONTAINING PROTEIN-RELATED"/>
    <property type="match status" value="1"/>
</dbReference>
<comment type="caution">
    <text evidence="3">The sequence shown here is derived from an EMBL/GenBank/DDBJ whole genome shotgun (WGS) entry which is preliminary data.</text>
</comment>
<protein>
    <recommendedName>
        <fullName evidence="2">GmrSD restriction endonucleases C-terminal domain-containing protein</fullName>
    </recommendedName>
</protein>
<evidence type="ECO:0000256" key="1">
    <source>
        <dbReference type="SAM" id="MobiDB-lite"/>
    </source>
</evidence>
<gene>
    <name evidence="3" type="ORF">I553_7239</name>
</gene>
<accession>X8E8B7</accession>
<dbReference type="PANTHER" id="PTHR24094">
    <property type="entry name" value="SECRETED PROTEIN"/>
    <property type="match status" value="1"/>
</dbReference>
<evidence type="ECO:0000313" key="3">
    <source>
        <dbReference type="EMBL" id="EUA76451.1"/>
    </source>
</evidence>
<proteinExistence type="predicted"/>
<reference evidence="3" key="1">
    <citation type="submission" date="2014-01" db="EMBL/GenBank/DDBJ databases">
        <authorList>
            <person name="Brown-Elliot B."/>
            <person name="Wallace R."/>
            <person name="Lenaerts A."/>
            <person name="Ordway D."/>
            <person name="DeGroote M.A."/>
            <person name="Parker T."/>
            <person name="Sizemore C."/>
            <person name="Tallon L.J."/>
            <person name="Sadzewicz L.K."/>
            <person name="Sengamalay N."/>
            <person name="Fraser C.M."/>
            <person name="Hine E."/>
            <person name="Shefchek K.A."/>
            <person name="Das S.P."/>
            <person name="Tettelin H."/>
        </authorList>
    </citation>
    <scope>NUCLEOTIDE SEQUENCE [LARGE SCALE GENOMIC DNA]</scope>
    <source>
        <strain evidence="3">4042</strain>
    </source>
</reference>
<dbReference type="EMBL" id="JAOB01000006">
    <property type="protein sequence ID" value="EUA76451.1"/>
    <property type="molecule type" value="Genomic_DNA"/>
</dbReference>
<feature type="domain" description="GmrSD restriction endonucleases C-terminal" evidence="2">
    <location>
        <begin position="51"/>
        <end position="179"/>
    </location>
</feature>
<organism evidence="3">
    <name type="scientific">Mycobacterium xenopi 4042</name>
    <dbReference type="NCBI Taxonomy" id="1299334"/>
    <lineage>
        <taxon>Bacteria</taxon>
        <taxon>Bacillati</taxon>
        <taxon>Actinomycetota</taxon>
        <taxon>Actinomycetes</taxon>
        <taxon>Mycobacteriales</taxon>
        <taxon>Mycobacteriaceae</taxon>
        <taxon>Mycobacterium</taxon>
    </lineage>
</organism>
<evidence type="ECO:0000259" key="2">
    <source>
        <dbReference type="Pfam" id="PF07510"/>
    </source>
</evidence>
<dbReference type="Pfam" id="PF07510">
    <property type="entry name" value="GmrSD_C"/>
    <property type="match status" value="1"/>
</dbReference>
<name>X8E8B7_MYCXE</name>
<dbReference type="AlphaFoldDB" id="X8E8B7"/>
<dbReference type="InterPro" id="IPR011089">
    <property type="entry name" value="GmrSD_C"/>
</dbReference>
<feature type="region of interest" description="Disordered" evidence="1">
    <location>
        <begin position="1"/>
        <end position="26"/>
    </location>
</feature>
<sequence length="252" mass="27388">MPTFRPCNRHRCVGRNHGGAGQNPSLRLPPAAFGDAWDDDNDAPGGHNGCDTRDDILNRDLTDKTYVSIKRCPDAVATGTLHDPYTNATIHFQRGARVGQSVQIDHIVPLALAWDMGAYNWPYPQRLRFANDPANLLAVSGQANEDKADSQPALWMPPNTAFWCQYAVQYVAVLRGYALPVDQPSADVLHRAAATCPPDNPQREQTRNPPNAAVNVRFCVCSPSLGVRVGQRVLAHAGAVVEAAERVHVLGG</sequence>
<dbReference type="PATRIC" id="fig|1299334.3.peg.271"/>